<gene>
    <name evidence="2" type="ORF">JFN93_09345</name>
</gene>
<feature type="transmembrane region" description="Helical" evidence="1">
    <location>
        <begin position="12"/>
        <end position="29"/>
    </location>
</feature>
<proteinExistence type="predicted"/>
<feature type="transmembrane region" description="Helical" evidence="1">
    <location>
        <begin position="35"/>
        <end position="52"/>
    </location>
</feature>
<keyword evidence="3" id="KW-1185">Reference proteome</keyword>
<evidence type="ECO:0000313" key="3">
    <source>
        <dbReference type="Proteomes" id="UP000636888"/>
    </source>
</evidence>
<keyword evidence="1" id="KW-0812">Transmembrane</keyword>
<name>A0A8J7JLI0_9BACT</name>
<keyword evidence="1" id="KW-0472">Membrane</keyword>
<organism evidence="2 3">
    <name type="scientific">Geomesophilobacter sediminis</name>
    <dbReference type="NCBI Taxonomy" id="2798584"/>
    <lineage>
        <taxon>Bacteria</taxon>
        <taxon>Pseudomonadati</taxon>
        <taxon>Thermodesulfobacteriota</taxon>
        <taxon>Desulfuromonadia</taxon>
        <taxon>Geobacterales</taxon>
        <taxon>Geobacteraceae</taxon>
        <taxon>Geomesophilobacter</taxon>
    </lineage>
</organism>
<dbReference type="RefSeq" id="WP_199383791.1">
    <property type="nucleotide sequence ID" value="NZ_JAEMHM010000006.1"/>
</dbReference>
<dbReference type="Proteomes" id="UP000636888">
    <property type="component" value="Unassembled WGS sequence"/>
</dbReference>
<keyword evidence="1" id="KW-1133">Transmembrane helix</keyword>
<accession>A0A8J7JLI0</accession>
<reference evidence="2" key="1">
    <citation type="submission" date="2020-12" db="EMBL/GenBank/DDBJ databases">
        <title>Geomonas sp. Red875, isolated from river sediment.</title>
        <authorList>
            <person name="Xu Z."/>
            <person name="Zhang Z."/>
            <person name="Masuda Y."/>
            <person name="Itoh H."/>
            <person name="Senoo K."/>
        </authorList>
    </citation>
    <scope>NUCLEOTIDE SEQUENCE</scope>
    <source>
        <strain evidence="2">Red875</strain>
    </source>
</reference>
<dbReference type="AlphaFoldDB" id="A0A8J7JLI0"/>
<dbReference type="EMBL" id="JAEMHM010000006">
    <property type="protein sequence ID" value="MBJ6724910.1"/>
    <property type="molecule type" value="Genomic_DNA"/>
</dbReference>
<protein>
    <submittedName>
        <fullName evidence="2">Uncharacterized protein</fullName>
    </submittedName>
</protein>
<evidence type="ECO:0000313" key="2">
    <source>
        <dbReference type="EMBL" id="MBJ6724910.1"/>
    </source>
</evidence>
<evidence type="ECO:0000256" key="1">
    <source>
        <dbReference type="SAM" id="Phobius"/>
    </source>
</evidence>
<comment type="caution">
    <text evidence="2">The sequence shown here is derived from an EMBL/GenBank/DDBJ whole genome shotgun (WGS) entry which is preliminary data.</text>
</comment>
<sequence>MTGKVWKLSDTVAAAFFGIWLFSLFFRSFFGGLDIVVFIVAGLWGLSVWARAKHGEYVQPELTEEQKVMMADLDRQRQEMLVNPAYDHLSSNAFHRSND</sequence>